<sequence length="62" mass="6489">MLQPLGSRHVPPHMLQMAGTACTSCGTLQPHKGCAPPHSCVLPSSTDYTTLPTAGGCSWRGR</sequence>
<evidence type="ECO:0000313" key="1">
    <source>
        <dbReference type="Ensembl" id="ENSCPRP00005018927.1"/>
    </source>
</evidence>
<evidence type="ECO:0000313" key="2">
    <source>
        <dbReference type="Proteomes" id="UP000594220"/>
    </source>
</evidence>
<organism evidence="1 2">
    <name type="scientific">Crocodylus porosus</name>
    <name type="common">Saltwater crocodile</name>
    <name type="synonym">Estuarine crocodile</name>
    <dbReference type="NCBI Taxonomy" id="8502"/>
    <lineage>
        <taxon>Eukaryota</taxon>
        <taxon>Metazoa</taxon>
        <taxon>Chordata</taxon>
        <taxon>Craniata</taxon>
        <taxon>Vertebrata</taxon>
        <taxon>Euteleostomi</taxon>
        <taxon>Archelosauria</taxon>
        <taxon>Archosauria</taxon>
        <taxon>Crocodylia</taxon>
        <taxon>Longirostres</taxon>
        <taxon>Crocodylidae</taxon>
        <taxon>Crocodylus</taxon>
    </lineage>
</organism>
<reference evidence="1" key="1">
    <citation type="submission" date="2025-08" db="UniProtKB">
        <authorList>
            <consortium name="Ensembl"/>
        </authorList>
    </citation>
    <scope>IDENTIFICATION</scope>
</reference>
<dbReference type="Ensembl" id="ENSCPRT00005022161.1">
    <property type="protein sequence ID" value="ENSCPRP00005018927.1"/>
    <property type="gene ID" value="ENSCPRG00005013252.1"/>
</dbReference>
<reference evidence="1" key="2">
    <citation type="submission" date="2025-09" db="UniProtKB">
        <authorList>
            <consortium name="Ensembl"/>
        </authorList>
    </citation>
    <scope>IDENTIFICATION</scope>
</reference>
<dbReference type="AlphaFoldDB" id="A0A7M4FZM8"/>
<proteinExistence type="predicted"/>
<dbReference type="Proteomes" id="UP000594220">
    <property type="component" value="Unplaced"/>
</dbReference>
<accession>A0A7M4FZM8</accession>
<protein>
    <submittedName>
        <fullName evidence="1">Uncharacterized protein</fullName>
    </submittedName>
</protein>
<name>A0A7M4FZM8_CROPO</name>
<keyword evidence="2" id="KW-1185">Reference proteome</keyword>